<keyword evidence="1 7" id="KW-0474">Menaquinone biosynthesis</keyword>
<dbReference type="OrthoDB" id="9791859at2"/>
<evidence type="ECO:0000256" key="6">
    <source>
        <dbReference type="ARBA" id="ARBA00023211"/>
    </source>
</evidence>
<dbReference type="InterPro" id="IPR012001">
    <property type="entry name" value="Thiamin_PyroP_enz_TPP-bd_dom"/>
</dbReference>
<keyword evidence="3 7" id="KW-0479">Metal-binding</keyword>
<evidence type="ECO:0000313" key="11">
    <source>
        <dbReference type="EMBL" id="BAO43570.1"/>
    </source>
</evidence>
<dbReference type="CDD" id="cd02009">
    <property type="entry name" value="TPP_SHCHC_synthase"/>
    <property type="match status" value="1"/>
</dbReference>
<accession>A0A7U6JHU5</accession>
<name>A0A7U6JHU5_9GAMM</name>
<dbReference type="SUPFAM" id="SSF52518">
    <property type="entry name" value="Thiamin diphosphate-binding fold (THDP-binding)"/>
    <property type="match status" value="2"/>
</dbReference>
<dbReference type="EMBL" id="AP012273">
    <property type="protein sequence ID" value="BAO43570.1"/>
    <property type="molecule type" value="Genomic_DNA"/>
</dbReference>
<dbReference type="PANTHER" id="PTHR42916:SF1">
    <property type="entry name" value="PROTEIN PHYLLO, CHLOROPLASTIC"/>
    <property type="match status" value="1"/>
</dbReference>
<comment type="cofactor">
    <cofactor evidence="7">
        <name>Mg(2+)</name>
        <dbReference type="ChEBI" id="CHEBI:18420"/>
    </cofactor>
    <cofactor evidence="7">
        <name>Mn(2+)</name>
        <dbReference type="ChEBI" id="CHEBI:29035"/>
    </cofactor>
</comment>
<protein>
    <recommendedName>
        <fullName evidence="7">2-succinyl-5-enolpyruvyl-6-hydroxy-3-cyclohexene-1-carboxylate synthase</fullName>
        <shortName evidence="7">SEPHCHC synthase</shortName>
        <ecNumber evidence="7">2.2.1.9</ecNumber>
    </recommendedName>
    <alternativeName>
        <fullName evidence="7">Menaquinone biosynthesis protein MenD</fullName>
    </alternativeName>
</protein>
<dbReference type="Pfam" id="PF16582">
    <property type="entry name" value="TPP_enzyme_M_2"/>
    <property type="match status" value="1"/>
</dbReference>
<dbReference type="InterPro" id="IPR004433">
    <property type="entry name" value="MenaQ_synth_MenD"/>
</dbReference>
<dbReference type="NCBIfam" id="TIGR00173">
    <property type="entry name" value="menD"/>
    <property type="match status" value="1"/>
</dbReference>
<sequence>MLKDPAKINLEASLALLDGLVGAGLERLVYSPGSRNTPLTLAAIRHAQVDECPAVDERSAAWLALGMARVSRRPVALVCTSGTAVANWHPAVVEADRQGIPLVLISADRPWELQQCAANQSIDQEGLFGRHVRAFHPLSPPDGLSDSIRRLRALGRQLLRESLGVDPGPVHLNFPFREPLVPLEPPGVSPAVTVEPLYSPVPALAPGELALLARQLKQGNGVIVCGPGDPLPEVLRLGEACGAPVLADPLSGLRFTGSRETDPLAGYDLFLRDQALARNLQPDWILHFGGLPVSRSLQNWLAGQTQARYWWVNPAGRTLDLPGASVETLPVSPDWLSQALPAMLPAGKSRDWCQAWQQQERRVRRLLEQVSPPLEVQVLRRLVDQLPDDSLLFLANSLPVRFFDACSGIRHTNVAVYGNRGASGIDGNLSTLAGLTRAWHGSGLAVGIVGDLAFFHDLNALSLCRQQDILLLLFNNGGGGIFDYLPQVGLAEHEQGWRTPVPLAYEHLAAAFGIPYQRLEQVEDMESVLTGLLPEKGCRLLEIVIDAEVSRQQYQEFTNQFTEN</sequence>
<dbReference type="GO" id="GO:0030976">
    <property type="term" value="F:thiamine pyrophosphate binding"/>
    <property type="evidence" value="ECO:0007669"/>
    <property type="project" value="UniProtKB-UniRule"/>
</dbReference>
<organism evidence="11 12">
    <name type="scientific">Thiolapillus brandeum</name>
    <dbReference type="NCBI Taxonomy" id="1076588"/>
    <lineage>
        <taxon>Bacteria</taxon>
        <taxon>Pseudomonadati</taxon>
        <taxon>Pseudomonadota</taxon>
        <taxon>Gammaproteobacteria</taxon>
        <taxon>Chromatiales</taxon>
        <taxon>Sedimenticolaceae</taxon>
        <taxon>Thiolapillus</taxon>
    </lineage>
</organism>
<dbReference type="InterPro" id="IPR029035">
    <property type="entry name" value="DHS-like_NAD/FAD-binding_dom"/>
</dbReference>
<dbReference type="AlphaFoldDB" id="A0A7U6JHU5"/>
<dbReference type="InterPro" id="IPR029061">
    <property type="entry name" value="THDP-binding"/>
</dbReference>
<dbReference type="GO" id="GO:0009234">
    <property type="term" value="P:menaquinone biosynthetic process"/>
    <property type="evidence" value="ECO:0007669"/>
    <property type="project" value="UniProtKB-UniRule"/>
</dbReference>
<comment type="subunit">
    <text evidence="7">Homodimer.</text>
</comment>
<feature type="domain" description="Thiamine pyrophosphate enzyme TPP-binding" evidence="8">
    <location>
        <begin position="445"/>
        <end position="543"/>
    </location>
</feature>
<keyword evidence="6 7" id="KW-0464">Manganese</keyword>
<dbReference type="SUPFAM" id="SSF52467">
    <property type="entry name" value="DHS-like NAD/FAD-binding domain"/>
    <property type="match status" value="1"/>
</dbReference>
<keyword evidence="5 7" id="KW-0786">Thiamine pyrophosphate</keyword>
<comment type="similarity">
    <text evidence="7">Belongs to the TPP enzyme family. MenD subfamily.</text>
</comment>
<dbReference type="EC" id="2.2.1.9" evidence="7"/>
<feature type="domain" description="Thiamine pyrophosphate enzyme N-terminal TPP-binding" evidence="9">
    <location>
        <begin position="15"/>
        <end position="125"/>
    </location>
</feature>
<dbReference type="PANTHER" id="PTHR42916">
    <property type="entry name" value="2-SUCCINYL-5-ENOLPYRUVYL-6-HYDROXY-3-CYCLOHEXENE-1-CARBOXYLATE SYNTHASE"/>
    <property type="match status" value="1"/>
</dbReference>
<dbReference type="Gene3D" id="3.40.50.970">
    <property type="match status" value="2"/>
</dbReference>
<evidence type="ECO:0000259" key="9">
    <source>
        <dbReference type="Pfam" id="PF02776"/>
    </source>
</evidence>
<comment type="catalytic activity">
    <reaction evidence="7">
        <text>isochorismate + 2-oxoglutarate + H(+) = 5-enolpyruvoyl-6-hydroxy-2-succinyl-cyclohex-3-ene-1-carboxylate + CO2</text>
        <dbReference type="Rhea" id="RHEA:25593"/>
        <dbReference type="ChEBI" id="CHEBI:15378"/>
        <dbReference type="ChEBI" id="CHEBI:16526"/>
        <dbReference type="ChEBI" id="CHEBI:16810"/>
        <dbReference type="ChEBI" id="CHEBI:29780"/>
        <dbReference type="ChEBI" id="CHEBI:58818"/>
        <dbReference type="EC" id="2.2.1.9"/>
    </reaction>
</comment>
<dbReference type="HAMAP" id="MF_01659">
    <property type="entry name" value="MenD"/>
    <property type="match status" value="1"/>
</dbReference>
<dbReference type="UniPathway" id="UPA00079"/>
<dbReference type="GO" id="GO:0030145">
    <property type="term" value="F:manganese ion binding"/>
    <property type="evidence" value="ECO:0007669"/>
    <property type="project" value="UniProtKB-UniRule"/>
</dbReference>
<reference evidence="11 12" key="1">
    <citation type="journal article" date="2014" name="PLoS ONE">
        <title>Physiological and genomic features of a novel sulfur-oxidizing gammaproteobacterium belonging to a previously uncultivated symbiotic lineage isolated from a hydrothermal vent.</title>
        <authorList>
            <person name="Nunoura T."/>
            <person name="Takaki Y."/>
            <person name="Kazama H."/>
            <person name="Kakuta J."/>
            <person name="Shimamura S."/>
            <person name="Makita H."/>
            <person name="Hirai M."/>
            <person name="Miyazaki M."/>
            <person name="Takai K."/>
        </authorList>
    </citation>
    <scope>NUCLEOTIDE SEQUENCE [LARGE SCALE GENOMIC DNA]</scope>
    <source>
        <strain evidence="11 12">Hiromi1</strain>
    </source>
</reference>
<dbReference type="Gene3D" id="3.40.50.1220">
    <property type="entry name" value="TPP-binding domain"/>
    <property type="match status" value="1"/>
</dbReference>
<evidence type="ECO:0000259" key="10">
    <source>
        <dbReference type="Pfam" id="PF16582"/>
    </source>
</evidence>
<evidence type="ECO:0000256" key="5">
    <source>
        <dbReference type="ARBA" id="ARBA00023052"/>
    </source>
</evidence>
<evidence type="ECO:0000256" key="3">
    <source>
        <dbReference type="ARBA" id="ARBA00022723"/>
    </source>
</evidence>
<comment type="function">
    <text evidence="7">Catalyzes the thiamine diphosphate-dependent decarboxylation of 2-oxoglutarate and the subsequent addition of the resulting succinic semialdehyde-thiamine pyrophosphate anion to isochorismate to yield 2-succinyl-5-enolpyruvyl-6-hydroxy-3-cyclohexene-1-carboxylate (SEPHCHC).</text>
</comment>
<dbReference type="InterPro" id="IPR011766">
    <property type="entry name" value="TPP_enzyme_TPP-bd"/>
</dbReference>
<dbReference type="Pfam" id="PF02776">
    <property type="entry name" value="TPP_enzyme_N"/>
    <property type="match status" value="1"/>
</dbReference>
<evidence type="ECO:0000256" key="7">
    <source>
        <dbReference type="HAMAP-Rule" id="MF_01659"/>
    </source>
</evidence>
<dbReference type="Proteomes" id="UP000031631">
    <property type="component" value="Chromosome"/>
</dbReference>
<dbReference type="CDD" id="cd07037">
    <property type="entry name" value="TPP_PYR_MenD"/>
    <property type="match status" value="1"/>
</dbReference>
<comment type="cofactor">
    <cofactor evidence="7">
        <name>thiamine diphosphate</name>
        <dbReference type="ChEBI" id="CHEBI:58937"/>
    </cofactor>
    <text evidence="7">Binds 1 thiamine pyrophosphate per subunit.</text>
</comment>
<gene>
    <name evidence="7 11" type="primary">menD</name>
    <name evidence="11" type="ORF">TBH_C0632</name>
</gene>
<dbReference type="GO" id="GO:0070204">
    <property type="term" value="F:2-succinyl-5-enolpyruvyl-6-hydroxy-3-cyclohexene-1-carboxylic-acid synthase activity"/>
    <property type="evidence" value="ECO:0007669"/>
    <property type="project" value="UniProtKB-UniRule"/>
</dbReference>
<dbReference type="RefSeq" id="WP_052469838.1">
    <property type="nucleotide sequence ID" value="NZ_AP012273.1"/>
</dbReference>
<comment type="pathway">
    <text evidence="7">Quinol/quinone metabolism; 1,4-dihydroxy-2-naphthoate biosynthesis; 1,4-dihydroxy-2-naphthoate from chorismate: step 2/7.</text>
</comment>
<evidence type="ECO:0000256" key="1">
    <source>
        <dbReference type="ARBA" id="ARBA00022428"/>
    </source>
</evidence>
<dbReference type="GO" id="GO:0000287">
    <property type="term" value="F:magnesium ion binding"/>
    <property type="evidence" value="ECO:0007669"/>
    <property type="project" value="UniProtKB-UniRule"/>
</dbReference>
<feature type="domain" description="Menaquinone biosynthesis protein MenD middle" evidence="10">
    <location>
        <begin position="215"/>
        <end position="394"/>
    </location>
</feature>
<proteinExistence type="inferred from homology"/>
<evidence type="ECO:0000256" key="2">
    <source>
        <dbReference type="ARBA" id="ARBA00022679"/>
    </source>
</evidence>
<evidence type="ECO:0000256" key="4">
    <source>
        <dbReference type="ARBA" id="ARBA00022842"/>
    </source>
</evidence>
<keyword evidence="2 7" id="KW-0808">Transferase</keyword>
<keyword evidence="4 7" id="KW-0460">Magnesium</keyword>
<evidence type="ECO:0000259" key="8">
    <source>
        <dbReference type="Pfam" id="PF02775"/>
    </source>
</evidence>
<dbReference type="PIRSF" id="PIRSF004983">
    <property type="entry name" value="MenD"/>
    <property type="match status" value="1"/>
</dbReference>
<dbReference type="InterPro" id="IPR032264">
    <property type="entry name" value="MenD_middle"/>
</dbReference>
<keyword evidence="12" id="KW-1185">Reference proteome</keyword>
<evidence type="ECO:0000313" key="12">
    <source>
        <dbReference type="Proteomes" id="UP000031631"/>
    </source>
</evidence>
<dbReference type="KEGG" id="tbn:TBH_C0632"/>
<dbReference type="UniPathway" id="UPA01057">
    <property type="reaction ID" value="UER00164"/>
</dbReference>
<comment type="pathway">
    <text evidence="7">Quinol/quinone metabolism; menaquinone biosynthesis.</text>
</comment>
<dbReference type="Pfam" id="PF02775">
    <property type="entry name" value="TPP_enzyme_C"/>
    <property type="match status" value="1"/>
</dbReference>